<dbReference type="EMBL" id="JAWDJT010000006">
    <property type="protein sequence ID" value="MDU0370977.1"/>
    <property type="molecule type" value="Genomic_DNA"/>
</dbReference>
<evidence type="ECO:0000313" key="2">
    <source>
        <dbReference type="Proteomes" id="UP001250698"/>
    </source>
</evidence>
<dbReference type="RefSeq" id="WP_315998446.1">
    <property type="nucleotide sequence ID" value="NZ_JAWDJT010000006.1"/>
</dbReference>
<sequence length="103" mass="11630">MNGYPTTVSIAELEQILSRALESLKQQYGPQGHIPLTQDFYWDIPADQLYVVEEEPSELTIGQLSEDSQIVKDSHNGELLLGFDLLKASHLLRYISHTHPTLP</sequence>
<gene>
    <name evidence="1" type="ORF">ROI90_11275</name>
</gene>
<organism evidence="1 2">
    <name type="scientific">Hymenobacter endophyticus</name>
    <dbReference type="NCBI Taxonomy" id="3076335"/>
    <lineage>
        <taxon>Bacteria</taxon>
        <taxon>Pseudomonadati</taxon>
        <taxon>Bacteroidota</taxon>
        <taxon>Cytophagia</taxon>
        <taxon>Cytophagales</taxon>
        <taxon>Hymenobacteraceae</taxon>
        <taxon>Hymenobacter</taxon>
    </lineage>
</organism>
<proteinExistence type="predicted"/>
<protein>
    <submittedName>
        <fullName evidence="1">Uncharacterized protein</fullName>
    </submittedName>
</protein>
<accession>A0ABU3THZ6</accession>
<keyword evidence="2" id="KW-1185">Reference proteome</keyword>
<comment type="caution">
    <text evidence="1">The sequence shown here is derived from an EMBL/GenBank/DDBJ whole genome shotgun (WGS) entry which is preliminary data.</text>
</comment>
<evidence type="ECO:0000313" key="1">
    <source>
        <dbReference type="EMBL" id="MDU0370977.1"/>
    </source>
</evidence>
<name>A0ABU3THZ6_9BACT</name>
<reference evidence="1 2" key="1">
    <citation type="submission" date="2023-10" db="EMBL/GenBank/DDBJ databases">
        <title>Hymenobacter endophyticus sp. nov., an isolate from the leaf tissues of wheat.</title>
        <authorList>
            <person name="Dai Y."/>
        </authorList>
    </citation>
    <scope>NUCLEOTIDE SEQUENCE [LARGE SCALE GENOMIC DNA]</scope>
    <source>
        <strain evidence="1 2">ZK17L-C2</strain>
    </source>
</reference>
<dbReference type="Proteomes" id="UP001250698">
    <property type="component" value="Unassembled WGS sequence"/>
</dbReference>